<evidence type="ECO:0000313" key="1">
    <source>
        <dbReference type="EMBL" id="JAD71546.1"/>
    </source>
</evidence>
<reference evidence="1" key="1">
    <citation type="submission" date="2014-09" db="EMBL/GenBank/DDBJ databases">
        <authorList>
            <person name="Magalhaes I.L.F."/>
            <person name="Oliveira U."/>
            <person name="Santos F.R."/>
            <person name="Vidigal T.H.D.A."/>
            <person name="Brescovit A.D."/>
            <person name="Santos A.J."/>
        </authorList>
    </citation>
    <scope>NUCLEOTIDE SEQUENCE</scope>
    <source>
        <tissue evidence="1">Shoot tissue taken approximately 20 cm above the soil surface</tissue>
    </source>
</reference>
<name>A0A0A9C7M2_ARUDO</name>
<reference evidence="1" key="2">
    <citation type="journal article" date="2015" name="Data Brief">
        <title>Shoot transcriptome of the giant reed, Arundo donax.</title>
        <authorList>
            <person name="Barrero R.A."/>
            <person name="Guerrero F.D."/>
            <person name="Moolhuijzen P."/>
            <person name="Goolsby J.A."/>
            <person name="Tidwell J."/>
            <person name="Bellgard S.E."/>
            <person name="Bellgard M.I."/>
        </authorList>
    </citation>
    <scope>NUCLEOTIDE SEQUENCE</scope>
    <source>
        <tissue evidence="1">Shoot tissue taken approximately 20 cm above the soil surface</tissue>
    </source>
</reference>
<sequence>MKPELAEPKCALSSILV</sequence>
<organism evidence="1">
    <name type="scientific">Arundo donax</name>
    <name type="common">Giant reed</name>
    <name type="synonym">Donax arundinaceus</name>
    <dbReference type="NCBI Taxonomy" id="35708"/>
    <lineage>
        <taxon>Eukaryota</taxon>
        <taxon>Viridiplantae</taxon>
        <taxon>Streptophyta</taxon>
        <taxon>Embryophyta</taxon>
        <taxon>Tracheophyta</taxon>
        <taxon>Spermatophyta</taxon>
        <taxon>Magnoliopsida</taxon>
        <taxon>Liliopsida</taxon>
        <taxon>Poales</taxon>
        <taxon>Poaceae</taxon>
        <taxon>PACMAD clade</taxon>
        <taxon>Arundinoideae</taxon>
        <taxon>Arundineae</taxon>
        <taxon>Arundo</taxon>
    </lineage>
</organism>
<accession>A0A0A9C7M2</accession>
<protein>
    <submittedName>
        <fullName evidence="1">Uncharacterized protein</fullName>
    </submittedName>
</protein>
<dbReference type="AlphaFoldDB" id="A0A0A9C7M2"/>
<dbReference type="EMBL" id="GBRH01226349">
    <property type="protein sequence ID" value="JAD71546.1"/>
    <property type="molecule type" value="Transcribed_RNA"/>
</dbReference>
<proteinExistence type="predicted"/>